<feature type="transmembrane region" description="Helical" evidence="8">
    <location>
        <begin position="415"/>
        <end position="434"/>
    </location>
</feature>
<comment type="subcellular location">
    <subcellularLocation>
        <location evidence="1">Cell membrane</location>
        <topology evidence="1">Multi-pass membrane protein</topology>
    </subcellularLocation>
</comment>
<protein>
    <submittedName>
        <fullName evidence="10">MFS transporter</fullName>
    </submittedName>
</protein>
<dbReference type="EMBL" id="CP041692">
    <property type="protein sequence ID" value="QDP95642.1"/>
    <property type="molecule type" value="Genomic_DNA"/>
</dbReference>
<gene>
    <name evidence="10" type="ORF">FOE78_06735</name>
</gene>
<evidence type="ECO:0000313" key="11">
    <source>
        <dbReference type="Proteomes" id="UP000319263"/>
    </source>
</evidence>
<keyword evidence="4" id="KW-1003">Cell membrane</keyword>
<feature type="transmembrane region" description="Helical" evidence="8">
    <location>
        <begin position="446"/>
        <end position="465"/>
    </location>
</feature>
<feature type="transmembrane region" description="Helical" evidence="8">
    <location>
        <begin position="23"/>
        <end position="48"/>
    </location>
</feature>
<keyword evidence="6 8" id="KW-1133">Transmembrane helix</keyword>
<evidence type="ECO:0000313" key="10">
    <source>
        <dbReference type="EMBL" id="QDP95642.1"/>
    </source>
</evidence>
<feature type="domain" description="Major facilitator superfamily (MFS) profile" evidence="9">
    <location>
        <begin position="25"/>
        <end position="470"/>
    </location>
</feature>
<dbReference type="PANTHER" id="PTHR42718:SF9">
    <property type="entry name" value="MAJOR FACILITATOR SUPERFAMILY MULTIDRUG TRANSPORTER MFSC"/>
    <property type="match status" value="1"/>
</dbReference>
<keyword evidence="11" id="KW-1185">Reference proteome</keyword>
<reference evidence="10 11" key="1">
    <citation type="submission" date="2019-07" db="EMBL/GenBank/DDBJ databases">
        <title>Microlunatus dokdonensis sp. nov. isolated from the rhizospheric soil of the wild plant Elymus tsukushiensis.</title>
        <authorList>
            <person name="Ghim S.-Y."/>
            <person name="Hwang Y.-J."/>
            <person name="Son J.-S."/>
            <person name="Shin J.-H."/>
        </authorList>
    </citation>
    <scope>NUCLEOTIDE SEQUENCE [LARGE SCALE GENOMIC DNA]</scope>
    <source>
        <strain evidence="10 11">KUDC0627</strain>
    </source>
</reference>
<feature type="transmembrane region" description="Helical" evidence="8">
    <location>
        <begin position="148"/>
        <end position="167"/>
    </location>
</feature>
<dbReference type="OrthoDB" id="7375466at2"/>
<evidence type="ECO:0000256" key="2">
    <source>
        <dbReference type="ARBA" id="ARBA00008537"/>
    </source>
</evidence>
<keyword evidence="7 8" id="KW-0472">Membrane</keyword>
<dbReference type="InterPro" id="IPR020846">
    <property type="entry name" value="MFS_dom"/>
</dbReference>
<accession>A0A516PWX5</accession>
<keyword evidence="5 8" id="KW-0812">Transmembrane</keyword>
<dbReference type="KEGG" id="mik:FOE78_06735"/>
<dbReference type="Gene3D" id="1.20.1720.10">
    <property type="entry name" value="Multidrug resistance protein D"/>
    <property type="match status" value="1"/>
</dbReference>
<name>A0A516PWX5_9ACTN</name>
<evidence type="ECO:0000256" key="6">
    <source>
        <dbReference type="ARBA" id="ARBA00022989"/>
    </source>
</evidence>
<evidence type="ECO:0000256" key="5">
    <source>
        <dbReference type="ARBA" id="ARBA00022692"/>
    </source>
</evidence>
<feature type="transmembrane region" description="Helical" evidence="8">
    <location>
        <begin position="317"/>
        <end position="335"/>
    </location>
</feature>
<dbReference type="InterPro" id="IPR036259">
    <property type="entry name" value="MFS_trans_sf"/>
</dbReference>
<dbReference type="GO" id="GO:0005886">
    <property type="term" value="C:plasma membrane"/>
    <property type="evidence" value="ECO:0007669"/>
    <property type="project" value="UniProtKB-SubCell"/>
</dbReference>
<comment type="similarity">
    <text evidence="2">Belongs to the major facilitator superfamily. EmrB family.</text>
</comment>
<dbReference type="Gene3D" id="1.20.1250.20">
    <property type="entry name" value="MFS general substrate transporter like domains"/>
    <property type="match status" value="1"/>
</dbReference>
<evidence type="ECO:0000256" key="7">
    <source>
        <dbReference type="ARBA" id="ARBA00023136"/>
    </source>
</evidence>
<dbReference type="PROSITE" id="PS50850">
    <property type="entry name" value="MFS"/>
    <property type="match status" value="1"/>
</dbReference>
<feature type="transmembrane region" description="Helical" evidence="8">
    <location>
        <begin position="372"/>
        <end position="394"/>
    </location>
</feature>
<dbReference type="InterPro" id="IPR004638">
    <property type="entry name" value="EmrB-like"/>
</dbReference>
<dbReference type="NCBIfam" id="TIGR00711">
    <property type="entry name" value="efflux_EmrB"/>
    <property type="match status" value="1"/>
</dbReference>
<keyword evidence="3" id="KW-0813">Transport</keyword>
<feature type="transmembrane region" description="Helical" evidence="8">
    <location>
        <begin position="124"/>
        <end position="141"/>
    </location>
</feature>
<dbReference type="CDD" id="cd17321">
    <property type="entry name" value="MFS_MMR_MDR_like"/>
    <property type="match status" value="1"/>
</dbReference>
<dbReference type="PANTHER" id="PTHR42718">
    <property type="entry name" value="MAJOR FACILITATOR SUPERFAMILY MULTIDRUG TRANSPORTER MFSC"/>
    <property type="match status" value="1"/>
</dbReference>
<dbReference type="Pfam" id="PF07690">
    <property type="entry name" value="MFS_1"/>
    <property type="match status" value="1"/>
</dbReference>
<dbReference type="PRINTS" id="PR01036">
    <property type="entry name" value="TCRTETB"/>
</dbReference>
<evidence type="ECO:0000256" key="1">
    <source>
        <dbReference type="ARBA" id="ARBA00004651"/>
    </source>
</evidence>
<dbReference type="SUPFAM" id="SSF103473">
    <property type="entry name" value="MFS general substrate transporter"/>
    <property type="match status" value="1"/>
</dbReference>
<evidence type="ECO:0000256" key="4">
    <source>
        <dbReference type="ARBA" id="ARBA00022475"/>
    </source>
</evidence>
<feature type="transmembrane region" description="Helical" evidence="8">
    <location>
        <begin position="60"/>
        <end position="82"/>
    </location>
</feature>
<dbReference type="GO" id="GO:0022857">
    <property type="term" value="F:transmembrane transporter activity"/>
    <property type="evidence" value="ECO:0007669"/>
    <property type="project" value="InterPro"/>
</dbReference>
<feature type="transmembrane region" description="Helical" evidence="8">
    <location>
        <begin position="278"/>
        <end position="297"/>
    </location>
</feature>
<organism evidence="10 11">
    <name type="scientific">Microlunatus elymi</name>
    <dbReference type="NCBI Taxonomy" id="2596828"/>
    <lineage>
        <taxon>Bacteria</taxon>
        <taxon>Bacillati</taxon>
        <taxon>Actinomycetota</taxon>
        <taxon>Actinomycetes</taxon>
        <taxon>Propionibacteriales</taxon>
        <taxon>Propionibacteriaceae</taxon>
        <taxon>Microlunatus</taxon>
    </lineage>
</organism>
<feature type="transmembrane region" description="Helical" evidence="8">
    <location>
        <begin position="347"/>
        <end position="366"/>
    </location>
</feature>
<proteinExistence type="inferred from homology"/>
<dbReference type="InterPro" id="IPR011701">
    <property type="entry name" value="MFS"/>
</dbReference>
<evidence type="ECO:0000256" key="8">
    <source>
        <dbReference type="SAM" id="Phobius"/>
    </source>
</evidence>
<feature type="transmembrane region" description="Helical" evidence="8">
    <location>
        <begin position="211"/>
        <end position="231"/>
    </location>
</feature>
<feature type="transmembrane region" description="Helical" evidence="8">
    <location>
        <begin position="179"/>
        <end position="199"/>
    </location>
</feature>
<feature type="transmembrane region" description="Helical" evidence="8">
    <location>
        <begin position="91"/>
        <end position="118"/>
    </location>
</feature>
<dbReference type="RefSeq" id="WP_143985610.1">
    <property type="nucleotide sequence ID" value="NZ_CP041692.1"/>
</dbReference>
<evidence type="ECO:0000256" key="3">
    <source>
        <dbReference type="ARBA" id="ARBA00022448"/>
    </source>
</evidence>
<dbReference type="AlphaFoldDB" id="A0A516PWX5"/>
<feature type="transmembrane region" description="Helical" evidence="8">
    <location>
        <begin position="237"/>
        <end position="258"/>
    </location>
</feature>
<dbReference type="Proteomes" id="UP000319263">
    <property type="component" value="Chromosome"/>
</dbReference>
<sequence>MTAELAPVPYQPQAQSPLSRPRLAAVLIPSLAFLMVTLDSLVVVTAMPQIHRTLGGSASGMAWIVNAYTLVFAAGIVTGAALGDRFGRRRIFLTGLVIFTLASAACAMAPTLAVLIGVRAMQGFGAALLTPVGLALISAAFPPERRGAAVGIWGGIAGVGVAAGPLVGGTVTQDLNWHWVFWINLPIGVAVFAAALRVLQESRGPARRLDLPGMILVVIAIGLLVDALINVPDAGRLSARTIGLLAAAAAAVLILVVLERRASAPMLPPALFRRRSFLASNLANLLCSAAIFSAAYVTSLYFQLGLGHSPLGTGLRFLPWTAMPLIIAPLAGRWFDRVGARRLAGSGLLLQAVGFCAIAVLAGAGAPWPAFIVAFVAAGAGVSLAIPTLPAAALASVDPDQVGIAAGVTNTMQRIGAVLGIAVITAVFGAHGSLTSPTAVITGFRWAIGAAALISILGAVTTLAIRAADRPGRTRP</sequence>
<evidence type="ECO:0000259" key="9">
    <source>
        <dbReference type="PROSITE" id="PS50850"/>
    </source>
</evidence>